<evidence type="ECO:0000256" key="8">
    <source>
        <dbReference type="SAM" id="Phobius"/>
    </source>
</evidence>
<evidence type="ECO:0000259" key="9">
    <source>
        <dbReference type="Pfam" id="PF02687"/>
    </source>
</evidence>
<feature type="domain" description="ABC3 transporter permease C-terminal" evidence="9">
    <location>
        <begin position="333"/>
        <end position="433"/>
    </location>
</feature>
<name>A0A941EV73_9ACTN</name>
<feature type="transmembrane region" description="Helical" evidence="8">
    <location>
        <begin position="331"/>
        <end position="353"/>
    </location>
</feature>
<evidence type="ECO:0000256" key="7">
    <source>
        <dbReference type="SAM" id="MobiDB-lite"/>
    </source>
</evidence>
<evidence type="ECO:0000256" key="4">
    <source>
        <dbReference type="ARBA" id="ARBA00022989"/>
    </source>
</evidence>
<keyword evidence="4 8" id="KW-1133">Transmembrane helix</keyword>
<evidence type="ECO:0000256" key="1">
    <source>
        <dbReference type="ARBA" id="ARBA00004651"/>
    </source>
</evidence>
<dbReference type="InterPro" id="IPR003838">
    <property type="entry name" value="ABC3_permease_C"/>
</dbReference>
<feature type="transmembrane region" description="Helical" evidence="8">
    <location>
        <begin position="380"/>
        <end position="402"/>
    </location>
</feature>
<dbReference type="InterPro" id="IPR025857">
    <property type="entry name" value="MacB_PCD"/>
</dbReference>
<feature type="transmembrane region" description="Helical" evidence="8">
    <location>
        <begin position="451"/>
        <end position="473"/>
    </location>
</feature>
<evidence type="ECO:0000256" key="6">
    <source>
        <dbReference type="ARBA" id="ARBA00038076"/>
    </source>
</evidence>
<dbReference type="PANTHER" id="PTHR30572">
    <property type="entry name" value="MEMBRANE COMPONENT OF TRANSPORTER-RELATED"/>
    <property type="match status" value="1"/>
</dbReference>
<evidence type="ECO:0000313" key="11">
    <source>
        <dbReference type="EMBL" id="MBR7837576.1"/>
    </source>
</evidence>
<feature type="region of interest" description="Disordered" evidence="7">
    <location>
        <begin position="66"/>
        <end position="98"/>
    </location>
</feature>
<feature type="compositionally biased region" description="Gly residues" evidence="7">
    <location>
        <begin position="153"/>
        <end position="169"/>
    </location>
</feature>
<evidence type="ECO:0000256" key="3">
    <source>
        <dbReference type="ARBA" id="ARBA00022692"/>
    </source>
</evidence>
<evidence type="ECO:0000256" key="2">
    <source>
        <dbReference type="ARBA" id="ARBA00022475"/>
    </source>
</evidence>
<keyword evidence="5 8" id="KW-0472">Membrane</keyword>
<dbReference type="GO" id="GO:0022857">
    <property type="term" value="F:transmembrane transporter activity"/>
    <property type="evidence" value="ECO:0007669"/>
    <property type="project" value="TreeGrafter"/>
</dbReference>
<feature type="compositionally biased region" description="Low complexity" evidence="7">
    <location>
        <begin position="74"/>
        <end position="91"/>
    </location>
</feature>
<comment type="caution">
    <text evidence="11">The sequence shown here is derived from an EMBL/GenBank/DDBJ whole genome shotgun (WGS) entry which is preliminary data.</text>
</comment>
<dbReference type="Pfam" id="PF12704">
    <property type="entry name" value="MacB_PCD"/>
    <property type="match status" value="1"/>
</dbReference>
<gene>
    <name evidence="11" type="ORF">KDL01_30130</name>
</gene>
<dbReference type="GO" id="GO:0005886">
    <property type="term" value="C:plasma membrane"/>
    <property type="evidence" value="ECO:0007669"/>
    <property type="project" value="UniProtKB-SubCell"/>
</dbReference>
<dbReference type="Proteomes" id="UP000675781">
    <property type="component" value="Unassembled WGS sequence"/>
</dbReference>
<sequence>MFFTYLGRELRRRSRQALVIALGLALGIGLTITVSAYSSGVKAAQEQVLKSLYGVGTDITVTQTATRGSGGSQSFGATGQSQTGTGTKTTSVAQDTASVTPGTGTITSATLAKIDKLSGVSDAVGSLSLSDFNVSGALKQSVTQTPSTSSTSGTGGNSRGSGGSGGGSFSAGPPSFNGSFSSTTIEGVDVTNSATGPLSSLSVASGRALTSSDAKSAVAVVNSSYATQKSIKVGATETLGGTKFTVVGIATTTSSEDYFIPLYEAQTISKETGKVTTVYVKAASSTQINSVASEIKSAASGATVSTSAELASSVSGSLSSAGSLIVNLGKWLSIAVLAAAFLIAALLTVSAVSRRTREFGTLKAIGWTSRRVVRQVIGESIITGLVGGAIGIGVGFAGAAAIKKFAPTLTASGSTSSASNTSGGGFAGGGGGFASAASKANDITVHLTAPVGMGILGLAVALAVLGGLLAGGIGGWRASSLRPAAALAKVS</sequence>
<feature type="domain" description="MacB-like periplasmic core" evidence="10">
    <location>
        <begin position="19"/>
        <end position="297"/>
    </location>
</feature>
<evidence type="ECO:0000256" key="5">
    <source>
        <dbReference type="ARBA" id="ARBA00023136"/>
    </source>
</evidence>
<comment type="subcellular location">
    <subcellularLocation>
        <location evidence="1">Cell membrane</location>
        <topology evidence="1">Multi-pass membrane protein</topology>
    </subcellularLocation>
</comment>
<reference evidence="11" key="1">
    <citation type="submission" date="2021-04" db="EMBL/GenBank/DDBJ databases">
        <title>Genome based classification of Actinospica acidithermotolerans sp. nov., an actinobacterium isolated from an Indonesian hot spring.</title>
        <authorList>
            <person name="Kusuma A.B."/>
            <person name="Putra K.E."/>
            <person name="Nafisah S."/>
            <person name="Loh J."/>
            <person name="Nouioui I."/>
            <person name="Goodfellow M."/>
        </authorList>
    </citation>
    <scope>NUCLEOTIDE SEQUENCE</scope>
    <source>
        <strain evidence="11">CSCA 57</strain>
    </source>
</reference>
<accession>A0A941EV73</accession>
<keyword evidence="12" id="KW-1185">Reference proteome</keyword>
<organism evidence="11 12">
    <name type="scientific">Actinospica durhamensis</name>
    <dbReference type="NCBI Taxonomy" id="1508375"/>
    <lineage>
        <taxon>Bacteria</taxon>
        <taxon>Bacillati</taxon>
        <taxon>Actinomycetota</taxon>
        <taxon>Actinomycetes</taxon>
        <taxon>Catenulisporales</taxon>
        <taxon>Actinospicaceae</taxon>
        <taxon>Actinospica</taxon>
    </lineage>
</organism>
<dbReference type="PANTHER" id="PTHR30572:SF4">
    <property type="entry name" value="ABC TRANSPORTER PERMEASE YTRF"/>
    <property type="match status" value="1"/>
</dbReference>
<dbReference type="RefSeq" id="WP_212532042.1">
    <property type="nucleotide sequence ID" value="NZ_JAGSOG010000214.1"/>
</dbReference>
<dbReference type="EMBL" id="JAGSOG010000214">
    <property type="protein sequence ID" value="MBR7837576.1"/>
    <property type="molecule type" value="Genomic_DNA"/>
</dbReference>
<comment type="similarity">
    <text evidence="6">Belongs to the ABC-4 integral membrane protein family.</text>
</comment>
<protein>
    <submittedName>
        <fullName evidence="11">ABC transporter permease</fullName>
    </submittedName>
</protein>
<dbReference type="InterPro" id="IPR050250">
    <property type="entry name" value="Macrolide_Exporter_MacB"/>
</dbReference>
<proteinExistence type="inferred from homology"/>
<dbReference type="AlphaFoldDB" id="A0A941EV73"/>
<feature type="region of interest" description="Disordered" evidence="7">
    <location>
        <begin position="138"/>
        <end position="175"/>
    </location>
</feature>
<dbReference type="Pfam" id="PF02687">
    <property type="entry name" value="FtsX"/>
    <property type="match status" value="1"/>
</dbReference>
<keyword evidence="3 8" id="KW-0812">Transmembrane</keyword>
<evidence type="ECO:0000259" key="10">
    <source>
        <dbReference type="Pfam" id="PF12704"/>
    </source>
</evidence>
<keyword evidence="2" id="KW-1003">Cell membrane</keyword>
<evidence type="ECO:0000313" key="12">
    <source>
        <dbReference type="Proteomes" id="UP000675781"/>
    </source>
</evidence>